<dbReference type="AlphaFoldDB" id="A0A1H0Z9Z2"/>
<gene>
    <name evidence="2" type="ORF">SAMN04487752_1399</name>
</gene>
<proteinExistence type="predicted"/>
<name>A0A1H0Z9Z2_9LACT</name>
<feature type="transmembrane region" description="Helical" evidence="1">
    <location>
        <begin position="36"/>
        <end position="56"/>
    </location>
</feature>
<evidence type="ECO:0000256" key="1">
    <source>
        <dbReference type="SAM" id="Phobius"/>
    </source>
</evidence>
<evidence type="ECO:0000313" key="2">
    <source>
        <dbReference type="EMBL" id="SDQ24233.1"/>
    </source>
</evidence>
<accession>A0A1H0Z9Z2</accession>
<feature type="transmembrane region" description="Helical" evidence="1">
    <location>
        <begin position="6"/>
        <end position="24"/>
    </location>
</feature>
<keyword evidence="1" id="KW-0812">Transmembrane</keyword>
<protein>
    <submittedName>
        <fullName evidence="2">Uncharacterized protein</fullName>
    </submittedName>
</protein>
<keyword evidence="3" id="KW-1185">Reference proteome</keyword>
<keyword evidence="1" id="KW-1133">Transmembrane helix</keyword>
<dbReference type="RefSeq" id="WP_089976489.1">
    <property type="nucleotide sequence ID" value="NZ_CP084916.1"/>
</dbReference>
<evidence type="ECO:0000313" key="3">
    <source>
        <dbReference type="Proteomes" id="UP000199481"/>
    </source>
</evidence>
<keyword evidence="1" id="KW-0472">Membrane</keyword>
<dbReference type="EMBL" id="FNJW01000008">
    <property type="protein sequence ID" value="SDQ24233.1"/>
    <property type="molecule type" value="Genomic_DNA"/>
</dbReference>
<sequence length="137" mass="15528">MQFPLNIFVAVVISAIHVLVCFALRLPSKYKKQFHIYSVAVNLIFIVFLLGFSIFFKTSLPTQGINIYYNGLATLYFLLFIPLGVVLILLFKKLIMNADIYLIFLKYVIIIGAIVILTGIFVLGYALFILTFYGFGP</sequence>
<dbReference type="Proteomes" id="UP000199481">
    <property type="component" value="Unassembled WGS sequence"/>
</dbReference>
<reference evidence="3" key="1">
    <citation type="submission" date="2016-10" db="EMBL/GenBank/DDBJ databases">
        <authorList>
            <person name="Varghese N."/>
            <person name="Submissions S."/>
        </authorList>
    </citation>
    <scope>NUCLEOTIDE SEQUENCE [LARGE SCALE GENOMIC DNA]</scope>
    <source>
        <strain evidence="3">MPL-11</strain>
    </source>
</reference>
<feature type="transmembrane region" description="Helical" evidence="1">
    <location>
        <begin position="68"/>
        <end position="91"/>
    </location>
</feature>
<feature type="transmembrane region" description="Helical" evidence="1">
    <location>
        <begin position="103"/>
        <end position="135"/>
    </location>
</feature>
<organism evidence="2 3">
    <name type="scientific">Carnobacterium viridans</name>
    <dbReference type="NCBI Taxonomy" id="174587"/>
    <lineage>
        <taxon>Bacteria</taxon>
        <taxon>Bacillati</taxon>
        <taxon>Bacillota</taxon>
        <taxon>Bacilli</taxon>
        <taxon>Lactobacillales</taxon>
        <taxon>Carnobacteriaceae</taxon>
        <taxon>Carnobacterium</taxon>
    </lineage>
</organism>
<dbReference type="OrthoDB" id="2168405at2"/>